<dbReference type="AlphaFoldDB" id="A0A392TMY1"/>
<name>A0A392TMY1_9FABA</name>
<sequence>PDWDYVFEHEQDIYRLKRAYTRDKDKTKDNEDEDEDNDDEDVDVDVYVFDYECEIPPTVVTDTNLDLL</sequence>
<keyword evidence="2" id="KW-1185">Reference proteome</keyword>
<comment type="caution">
    <text evidence="1">The sequence shown here is derived from an EMBL/GenBank/DDBJ whole genome shotgun (WGS) entry which is preliminary data.</text>
</comment>
<reference evidence="1 2" key="1">
    <citation type="journal article" date="2018" name="Front. Plant Sci.">
        <title>Red Clover (Trifolium pratense) and Zigzag Clover (T. medium) - A Picture of Genomic Similarities and Differences.</title>
        <authorList>
            <person name="Dluhosova J."/>
            <person name="Istvanek J."/>
            <person name="Nedelnik J."/>
            <person name="Repkova J."/>
        </authorList>
    </citation>
    <scope>NUCLEOTIDE SEQUENCE [LARGE SCALE GENOMIC DNA]</scope>
    <source>
        <strain evidence="2">cv. 10/8</strain>
        <tissue evidence="1">Leaf</tissue>
    </source>
</reference>
<evidence type="ECO:0000313" key="1">
    <source>
        <dbReference type="EMBL" id="MCI62278.1"/>
    </source>
</evidence>
<feature type="non-terminal residue" evidence="1">
    <location>
        <position position="1"/>
    </location>
</feature>
<protein>
    <submittedName>
        <fullName evidence="1">Uncharacterized protein</fullName>
    </submittedName>
</protein>
<dbReference type="EMBL" id="LXQA010616081">
    <property type="protein sequence ID" value="MCI62278.1"/>
    <property type="molecule type" value="Genomic_DNA"/>
</dbReference>
<evidence type="ECO:0000313" key="2">
    <source>
        <dbReference type="Proteomes" id="UP000265520"/>
    </source>
</evidence>
<dbReference type="Proteomes" id="UP000265520">
    <property type="component" value="Unassembled WGS sequence"/>
</dbReference>
<accession>A0A392TMY1</accession>
<proteinExistence type="predicted"/>
<organism evidence="1 2">
    <name type="scientific">Trifolium medium</name>
    <dbReference type="NCBI Taxonomy" id="97028"/>
    <lineage>
        <taxon>Eukaryota</taxon>
        <taxon>Viridiplantae</taxon>
        <taxon>Streptophyta</taxon>
        <taxon>Embryophyta</taxon>
        <taxon>Tracheophyta</taxon>
        <taxon>Spermatophyta</taxon>
        <taxon>Magnoliopsida</taxon>
        <taxon>eudicotyledons</taxon>
        <taxon>Gunneridae</taxon>
        <taxon>Pentapetalae</taxon>
        <taxon>rosids</taxon>
        <taxon>fabids</taxon>
        <taxon>Fabales</taxon>
        <taxon>Fabaceae</taxon>
        <taxon>Papilionoideae</taxon>
        <taxon>50 kb inversion clade</taxon>
        <taxon>NPAAA clade</taxon>
        <taxon>Hologalegina</taxon>
        <taxon>IRL clade</taxon>
        <taxon>Trifolieae</taxon>
        <taxon>Trifolium</taxon>
    </lineage>
</organism>